<comment type="caution">
    <text evidence="2">The sequence shown here is derived from an EMBL/GenBank/DDBJ whole genome shotgun (WGS) entry which is preliminary data.</text>
</comment>
<dbReference type="Proteomes" id="UP000646478">
    <property type="component" value="Unassembled WGS sequence"/>
</dbReference>
<feature type="compositionally biased region" description="Basic residues" evidence="1">
    <location>
        <begin position="50"/>
        <end position="67"/>
    </location>
</feature>
<feature type="compositionally biased region" description="Basic and acidic residues" evidence="1">
    <location>
        <begin position="69"/>
        <end position="93"/>
    </location>
</feature>
<sequence length="93" mass="10387">MLKGKNSYRGGTLIKVGTVSVHEDDNLGASTGGLILNGGKLRNTQSFTTGHRRGRRHFRDRRSRPVGRPHGDRIDFRHGWAAKDRARQADPVQ</sequence>
<gene>
    <name evidence="2" type="ORF">GCM10011491_14240</name>
</gene>
<evidence type="ECO:0000313" key="2">
    <source>
        <dbReference type="EMBL" id="GGA87672.1"/>
    </source>
</evidence>
<keyword evidence="3" id="KW-1185">Reference proteome</keyword>
<accession>A0A916WDA6</accession>
<evidence type="ECO:0000313" key="3">
    <source>
        <dbReference type="Proteomes" id="UP000646478"/>
    </source>
</evidence>
<name>A0A916WDA6_9HYPH</name>
<dbReference type="RefSeq" id="WP_188822865.1">
    <property type="nucleotide sequence ID" value="NZ_BMHH01000004.1"/>
</dbReference>
<reference evidence="2" key="1">
    <citation type="journal article" date="2014" name="Int. J. Syst. Evol. Microbiol.">
        <title>Complete genome sequence of Corynebacterium casei LMG S-19264T (=DSM 44701T), isolated from a smear-ripened cheese.</title>
        <authorList>
            <consortium name="US DOE Joint Genome Institute (JGI-PGF)"/>
            <person name="Walter F."/>
            <person name="Albersmeier A."/>
            <person name="Kalinowski J."/>
            <person name="Ruckert C."/>
        </authorList>
    </citation>
    <scope>NUCLEOTIDE SEQUENCE</scope>
    <source>
        <strain evidence="2">CGMCC 1.15082</strain>
    </source>
</reference>
<dbReference type="AlphaFoldDB" id="A0A916WDA6"/>
<organism evidence="2 3">
    <name type="scientific">Brucella endophytica</name>
    <dbReference type="NCBI Taxonomy" id="1963359"/>
    <lineage>
        <taxon>Bacteria</taxon>
        <taxon>Pseudomonadati</taxon>
        <taxon>Pseudomonadota</taxon>
        <taxon>Alphaproteobacteria</taxon>
        <taxon>Hyphomicrobiales</taxon>
        <taxon>Brucellaceae</taxon>
        <taxon>Brucella/Ochrobactrum group</taxon>
        <taxon>Brucella</taxon>
    </lineage>
</organism>
<proteinExistence type="predicted"/>
<protein>
    <submittedName>
        <fullName evidence="2">Uncharacterized protein</fullName>
    </submittedName>
</protein>
<reference evidence="2" key="2">
    <citation type="submission" date="2020-09" db="EMBL/GenBank/DDBJ databases">
        <authorList>
            <person name="Sun Q."/>
            <person name="Zhou Y."/>
        </authorList>
    </citation>
    <scope>NUCLEOTIDE SEQUENCE</scope>
    <source>
        <strain evidence="2">CGMCC 1.15082</strain>
    </source>
</reference>
<dbReference type="EMBL" id="BMHH01000004">
    <property type="protein sequence ID" value="GGA87672.1"/>
    <property type="molecule type" value="Genomic_DNA"/>
</dbReference>
<feature type="region of interest" description="Disordered" evidence="1">
    <location>
        <begin position="40"/>
        <end position="93"/>
    </location>
</feature>
<evidence type="ECO:0000256" key="1">
    <source>
        <dbReference type="SAM" id="MobiDB-lite"/>
    </source>
</evidence>